<evidence type="ECO:0000256" key="1">
    <source>
        <dbReference type="SAM" id="MobiDB-lite"/>
    </source>
</evidence>
<feature type="domain" description="Domain of unknown function at the cortex 1" evidence="2">
    <location>
        <begin position="24"/>
        <end position="287"/>
    </location>
</feature>
<name>A0A0G2G269_PHACM</name>
<dbReference type="Pfam" id="PF08588">
    <property type="entry name" value="Duc1"/>
    <property type="match status" value="1"/>
</dbReference>
<dbReference type="InterPro" id="IPR013897">
    <property type="entry name" value="Duc1"/>
</dbReference>
<protein>
    <recommendedName>
        <fullName evidence="2">Domain of unknown function at the cortex 1 domain-containing protein</fullName>
    </recommendedName>
</protein>
<gene>
    <name evidence="3" type="ORF">UCRPC4_g05191</name>
</gene>
<accession>A0A0G2G269</accession>
<reference evidence="3 4" key="2">
    <citation type="submission" date="2015-05" db="EMBL/GenBank/DDBJ databases">
        <authorList>
            <person name="Morales-Cruz A."/>
            <person name="Amrine K.C."/>
            <person name="Cantu D."/>
        </authorList>
    </citation>
    <scope>NUCLEOTIDE SEQUENCE [LARGE SCALE GENOMIC DNA]</scope>
    <source>
        <strain evidence="3">UCRPC4</strain>
    </source>
</reference>
<keyword evidence="4" id="KW-1185">Reference proteome</keyword>
<dbReference type="OrthoDB" id="2119945at2759"/>
<evidence type="ECO:0000259" key="2">
    <source>
        <dbReference type="Pfam" id="PF08588"/>
    </source>
</evidence>
<organism evidence="3 4">
    <name type="scientific">Phaeomoniella chlamydospora</name>
    <name type="common">Phaeoacremonium chlamydosporum</name>
    <dbReference type="NCBI Taxonomy" id="158046"/>
    <lineage>
        <taxon>Eukaryota</taxon>
        <taxon>Fungi</taxon>
        <taxon>Dikarya</taxon>
        <taxon>Ascomycota</taxon>
        <taxon>Pezizomycotina</taxon>
        <taxon>Eurotiomycetes</taxon>
        <taxon>Chaetothyriomycetidae</taxon>
        <taxon>Phaeomoniellales</taxon>
        <taxon>Phaeomoniellaceae</taxon>
        <taxon>Phaeomoniella</taxon>
    </lineage>
</organism>
<feature type="compositionally biased region" description="Polar residues" evidence="1">
    <location>
        <begin position="307"/>
        <end position="319"/>
    </location>
</feature>
<feature type="region of interest" description="Disordered" evidence="1">
    <location>
        <begin position="1"/>
        <end position="20"/>
    </location>
</feature>
<feature type="region of interest" description="Disordered" evidence="1">
    <location>
        <begin position="185"/>
        <end position="206"/>
    </location>
</feature>
<proteinExistence type="predicted"/>
<feature type="region of interest" description="Disordered" evidence="1">
    <location>
        <begin position="296"/>
        <end position="330"/>
    </location>
</feature>
<reference evidence="3 4" key="1">
    <citation type="submission" date="2015-05" db="EMBL/GenBank/DDBJ databases">
        <title>Distinctive expansion of gene families associated with plant cell wall degradation and secondary metabolism in the genomes of grapevine trunk pathogens.</title>
        <authorList>
            <person name="Lawrence D.P."/>
            <person name="Travadon R."/>
            <person name="Rolshausen P.E."/>
            <person name="Baumgartner K."/>
        </authorList>
    </citation>
    <scope>NUCLEOTIDE SEQUENCE [LARGE SCALE GENOMIC DNA]</scope>
    <source>
        <strain evidence="3">UCRPC4</strain>
    </source>
</reference>
<evidence type="ECO:0000313" key="4">
    <source>
        <dbReference type="Proteomes" id="UP000053317"/>
    </source>
</evidence>
<evidence type="ECO:0000313" key="3">
    <source>
        <dbReference type="EMBL" id="KKY17988.1"/>
    </source>
</evidence>
<dbReference type="Proteomes" id="UP000053317">
    <property type="component" value="Unassembled WGS sequence"/>
</dbReference>
<dbReference type="PANTHER" id="PTHR34826:SF2">
    <property type="entry name" value="UPF0590 PROTEIN C409.17C"/>
    <property type="match status" value="1"/>
</dbReference>
<comment type="caution">
    <text evidence="3">The sequence shown here is derived from an EMBL/GenBank/DDBJ whole genome shotgun (WGS) entry which is preliminary data.</text>
</comment>
<dbReference type="EMBL" id="LCWF01000133">
    <property type="protein sequence ID" value="KKY17988.1"/>
    <property type="molecule type" value="Genomic_DNA"/>
</dbReference>
<sequence>MSNQSTPPTDSDDTEMAPGQNIYRLRVTAGPEYDTKTHQIVPVNAAKTTIIDNDLVTLAVAVRIQKYRGFPHGSPSTSSYFDHQLHKWDQYSISFSFIPKKDISGDDLLWGNDFDRPIRDRLPPGFDYAFKLAKWWVDPGLEHDARADKPWIFGPALSSWNIFRVGEKSPNGEIPDVDTFGEQVVTEGGEGSGDEGRSTQGIPPDSAARKKYFLTPINRESFTFEKGRVYQSDFGNPHLDFNDFSLNLPGGFHLNAIKYVDSKTHELRHTLKNKRTGEVLVVVLFALLFGDELKEAEDEEQAKNADETSAAQAKGSTPKQGEEADDDDVD</sequence>
<dbReference type="PANTHER" id="PTHR34826">
    <property type="entry name" value="UPF0590 PROTEIN C409.17C"/>
    <property type="match status" value="1"/>
</dbReference>
<dbReference type="AlphaFoldDB" id="A0A0G2G269"/>